<evidence type="ECO:0000259" key="2">
    <source>
        <dbReference type="PROSITE" id="PS51737"/>
    </source>
</evidence>
<dbReference type="PANTHER" id="PTHR30461">
    <property type="entry name" value="DNA-INVERTASE FROM LAMBDOID PROPHAGE"/>
    <property type="match status" value="1"/>
</dbReference>
<dbReference type="Pfam" id="PF00239">
    <property type="entry name" value="Resolvase"/>
    <property type="match status" value="1"/>
</dbReference>
<dbReference type="InterPro" id="IPR038109">
    <property type="entry name" value="DNA_bind_recomb_sf"/>
</dbReference>
<dbReference type="SMART" id="SM00857">
    <property type="entry name" value="Resolvase"/>
    <property type="match status" value="1"/>
</dbReference>
<keyword evidence="4" id="KW-1185">Reference proteome</keyword>
<gene>
    <name evidence="3" type="ORF">GOB87_14890</name>
</gene>
<dbReference type="InterPro" id="IPR011109">
    <property type="entry name" value="DNA_bind_recombinase_dom"/>
</dbReference>
<name>A0A967EEM1_9PROT</name>
<dbReference type="Gene3D" id="3.90.1750.20">
    <property type="entry name" value="Putative Large Serine Recombinase, Chain B, Domain 2"/>
    <property type="match status" value="1"/>
</dbReference>
<dbReference type="Proteomes" id="UP000597459">
    <property type="component" value="Unassembled WGS sequence"/>
</dbReference>
<dbReference type="EMBL" id="WOTH01000054">
    <property type="protein sequence ID" value="NHO55210.1"/>
    <property type="molecule type" value="Genomic_DNA"/>
</dbReference>
<dbReference type="PANTHER" id="PTHR30461:SF23">
    <property type="entry name" value="DNA RECOMBINASE-RELATED"/>
    <property type="match status" value="1"/>
</dbReference>
<dbReference type="PROSITE" id="PS51737">
    <property type="entry name" value="RECOMBINASE_DNA_BIND"/>
    <property type="match status" value="1"/>
</dbReference>
<sequence>MTRVALYARYSSDNQRAASIEDQFRLCEERATREGWRVVDTYRDAAISGASMILRPGIQTLLRDAQAGQFDLVLAEALDRVSRDQADVATLFKRLQFAGVQIVTLAEGEISELHVGLKGTMNALFLKDLAMKTHRGLRGRVEAGKSGGGICYGYRVVHQMDARGELIRGEREIDDAQAEIVRRIFREFASGRSALAIAGRLNDEGIPSPTGGKWNNTTLRGNALRGTGIVNNELYVGRLVWNRLRYLKDPQTGKRVSRLNPQSEWIITEVPELRIMDDDLWQAVRARQALIAEKSVNISTGIRASLNKLNGQRRPKSLLSGLVFCGVCGGPCSIRGGDRFACSTHMDNRSCTNRTTIRRPELEDRVLSGLKDRLMTPEAAAEAMRAYVEETNRANHERRASTAGWQTELTKLRKGLKQMLQVIEDGGYTRGMVERMREMEAREDELVALLAAQPQDVPDIHPNVAGIFKHKVERLAETLNHPEDRQEASEAIRTLIEKIVLNPGKGRGEMHATLHGELGTLLDFAASRAQGARNTNTPGARASGVSVSGIAGAHNRRKLRSADKEQATLVAGAGLLLKLRQSQGENKAGLDNCFEKIFSALT</sequence>
<evidence type="ECO:0000313" key="4">
    <source>
        <dbReference type="Proteomes" id="UP000597459"/>
    </source>
</evidence>
<accession>A0A967EEM1</accession>
<dbReference type="InterPro" id="IPR050639">
    <property type="entry name" value="SSR_resolvase"/>
</dbReference>
<dbReference type="Gene3D" id="3.40.50.1390">
    <property type="entry name" value="Resolvase, N-terminal catalytic domain"/>
    <property type="match status" value="1"/>
</dbReference>
<reference evidence="3" key="1">
    <citation type="submission" date="2019-11" db="EMBL/GenBank/DDBJ databases">
        <title>Description of new Acetobacter species.</title>
        <authorList>
            <person name="Cleenwerck I."/>
            <person name="Sombolestani A.S."/>
        </authorList>
    </citation>
    <scope>NUCLEOTIDE SEQUENCE</scope>
    <source>
        <strain evidence="3">LMG 1626</strain>
    </source>
</reference>
<feature type="domain" description="Recombinase" evidence="2">
    <location>
        <begin position="151"/>
        <end position="296"/>
    </location>
</feature>
<dbReference type="RefSeq" id="WP_166318611.1">
    <property type="nucleotide sequence ID" value="NZ_WOTH01000054.1"/>
</dbReference>
<comment type="caution">
    <text evidence="3">The sequence shown here is derived from an EMBL/GenBank/DDBJ whole genome shotgun (WGS) entry which is preliminary data.</text>
</comment>
<evidence type="ECO:0000259" key="1">
    <source>
        <dbReference type="PROSITE" id="PS51736"/>
    </source>
</evidence>
<feature type="domain" description="Resolvase/invertase-type recombinase catalytic" evidence="1">
    <location>
        <begin position="3"/>
        <end position="152"/>
    </location>
</feature>
<dbReference type="SUPFAM" id="SSF53041">
    <property type="entry name" value="Resolvase-like"/>
    <property type="match status" value="1"/>
</dbReference>
<dbReference type="CDD" id="cd00338">
    <property type="entry name" value="Ser_Recombinase"/>
    <property type="match status" value="1"/>
</dbReference>
<dbReference type="GO" id="GO:0000150">
    <property type="term" value="F:DNA strand exchange activity"/>
    <property type="evidence" value="ECO:0007669"/>
    <property type="project" value="InterPro"/>
</dbReference>
<dbReference type="AlphaFoldDB" id="A0A967EEM1"/>
<protein>
    <submittedName>
        <fullName evidence="3">Recombinase family protein</fullName>
    </submittedName>
</protein>
<dbReference type="PROSITE" id="PS51736">
    <property type="entry name" value="RECOMBINASES_3"/>
    <property type="match status" value="1"/>
</dbReference>
<proteinExistence type="predicted"/>
<dbReference type="GO" id="GO:0003677">
    <property type="term" value="F:DNA binding"/>
    <property type="evidence" value="ECO:0007669"/>
    <property type="project" value="InterPro"/>
</dbReference>
<evidence type="ECO:0000313" key="3">
    <source>
        <dbReference type="EMBL" id="NHO55210.1"/>
    </source>
</evidence>
<dbReference type="InterPro" id="IPR036162">
    <property type="entry name" value="Resolvase-like_N_sf"/>
</dbReference>
<dbReference type="Pfam" id="PF13408">
    <property type="entry name" value="Zn_ribbon_recom"/>
    <property type="match status" value="1"/>
</dbReference>
<organism evidence="3 4">
    <name type="scientific">Acetobacter estunensis</name>
    <dbReference type="NCBI Taxonomy" id="104097"/>
    <lineage>
        <taxon>Bacteria</taxon>
        <taxon>Pseudomonadati</taxon>
        <taxon>Pseudomonadota</taxon>
        <taxon>Alphaproteobacteria</taxon>
        <taxon>Acetobacterales</taxon>
        <taxon>Acetobacteraceae</taxon>
        <taxon>Acetobacter</taxon>
    </lineage>
</organism>
<dbReference type="InterPro" id="IPR025827">
    <property type="entry name" value="Zn_ribbon_recom_dom"/>
</dbReference>
<dbReference type="InterPro" id="IPR006119">
    <property type="entry name" value="Resolv_N"/>
</dbReference>
<dbReference type="Pfam" id="PF07508">
    <property type="entry name" value="Recombinase"/>
    <property type="match status" value="1"/>
</dbReference>